<feature type="region of interest" description="Disordered" evidence="1">
    <location>
        <begin position="1"/>
        <end position="20"/>
    </location>
</feature>
<feature type="compositionally biased region" description="Basic and acidic residues" evidence="1">
    <location>
        <begin position="11"/>
        <end position="20"/>
    </location>
</feature>
<dbReference type="KEGG" id="tcr:507583.60"/>
<reference evidence="2 3" key="1">
    <citation type="journal article" date="2005" name="Science">
        <title>The genome sequence of Trypanosoma cruzi, etiologic agent of Chagas disease.</title>
        <authorList>
            <person name="El-Sayed N.M."/>
            <person name="Myler P.J."/>
            <person name="Bartholomeu D.C."/>
            <person name="Nilsson D."/>
            <person name="Aggarwal G."/>
            <person name="Tran A.N."/>
            <person name="Ghedin E."/>
            <person name="Worthey E.A."/>
            <person name="Delcher A.L."/>
            <person name="Blandin G."/>
            <person name="Westenberger S.J."/>
            <person name="Caler E."/>
            <person name="Cerqueira G.C."/>
            <person name="Branche C."/>
            <person name="Haas B."/>
            <person name="Anupama A."/>
            <person name="Arner E."/>
            <person name="Aslund L."/>
            <person name="Attipoe P."/>
            <person name="Bontempi E."/>
            <person name="Bringaud F."/>
            <person name="Burton P."/>
            <person name="Cadag E."/>
            <person name="Campbell D.A."/>
            <person name="Carrington M."/>
            <person name="Crabtree J."/>
            <person name="Darban H."/>
            <person name="da Silveira J.F."/>
            <person name="de Jong P."/>
            <person name="Edwards K."/>
            <person name="Englund P.T."/>
            <person name="Fazelina G."/>
            <person name="Feldblyum T."/>
            <person name="Ferella M."/>
            <person name="Frasch A.C."/>
            <person name="Gull K."/>
            <person name="Horn D."/>
            <person name="Hou L."/>
            <person name="Huang Y."/>
            <person name="Kindlund E."/>
            <person name="Klingbeil M."/>
            <person name="Kluge S."/>
            <person name="Koo H."/>
            <person name="Lacerda D."/>
            <person name="Levin M.J."/>
            <person name="Lorenzi H."/>
            <person name="Louie T."/>
            <person name="Machado C.R."/>
            <person name="McCulloch R."/>
            <person name="McKenna A."/>
            <person name="Mizuno Y."/>
            <person name="Mottram J.C."/>
            <person name="Nelson S."/>
            <person name="Ochaya S."/>
            <person name="Osoegawa K."/>
            <person name="Pai G."/>
            <person name="Parsons M."/>
            <person name="Pentony M."/>
            <person name="Pettersson U."/>
            <person name="Pop M."/>
            <person name="Ramirez J.L."/>
            <person name="Rinta J."/>
            <person name="Robertson L."/>
            <person name="Salzberg S.L."/>
            <person name="Sanchez D.O."/>
            <person name="Seyler A."/>
            <person name="Sharma R."/>
            <person name="Shetty J."/>
            <person name="Simpson A.J."/>
            <person name="Sisk E."/>
            <person name="Tammi M.T."/>
            <person name="Tarleton R."/>
            <person name="Teixeira S."/>
            <person name="Van Aken S."/>
            <person name="Vogt C."/>
            <person name="Ward P.N."/>
            <person name="Wickstead B."/>
            <person name="Wortman J."/>
            <person name="White O."/>
            <person name="Fraser C.M."/>
            <person name="Stuart K.D."/>
            <person name="Andersson B."/>
        </authorList>
    </citation>
    <scope>NUCLEOTIDE SEQUENCE [LARGE SCALE GENOMIC DNA]</scope>
    <source>
        <strain evidence="2 3">CL Brener</strain>
    </source>
</reference>
<dbReference type="PaxDb" id="353153-Q4CX94"/>
<organism evidence="2 3">
    <name type="scientific">Trypanosoma cruzi (strain CL Brener)</name>
    <dbReference type="NCBI Taxonomy" id="353153"/>
    <lineage>
        <taxon>Eukaryota</taxon>
        <taxon>Discoba</taxon>
        <taxon>Euglenozoa</taxon>
        <taxon>Kinetoplastea</taxon>
        <taxon>Metakinetoplastina</taxon>
        <taxon>Trypanosomatida</taxon>
        <taxon>Trypanosomatidae</taxon>
        <taxon>Trypanosoma</taxon>
        <taxon>Schizotrypanum</taxon>
    </lineage>
</organism>
<keyword evidence="3" id="KW-1185">Reference proteome</keyword>
<evidence type="ECO:0000313" key="3">
    <source>
        <dbReference type="Proteomes" id="UP000002296"/>
    </source>
</evidence>
<dbReference type="AlphaFoldDB" id="Q4CX94"/>
<proteinExistence type="predicted"/>
<dbReference type="GeneID" id="3536845"/>
<accession>Q4CX94</accession>
<dbReference type="InParanoid" id="Q4CX94"/>
<dbReference type="Proteomes" id="UP000002296">
    <property type="component" value="Unassembled WGS sequence"/>
</dbReference>
<protein>
    <submittedName>
        <fullName evidence="2">Uncharacterized protein</fullName>
    </submittedName>
</protein>
<dbReference type="EMBL" id="AAHK01001559">
    <property type="protein sequence ID" value="EAN84899.1"/>
    <property type="molecule type" value="Genomic_DNA"/>
</dbReference>
<dbReference type="RefSeq" id="XP_806750.1">
    <property type="nucleotide sequence ID" value="XM_801657.1"/>
</dbReference>
<evidence type="ECO:0000256" key="1">
    <source>
        <dbReference type="SAM" id="MobiDB-lite"/>
    </source>
</evidence>
<name>Q4CX94_TRYCC</name>
<sequence>MAAEGIYSVTKEPRRRLDDPATHRDIKAMLEKQPSVSLAVARVMHEPAPLRRTAVNVDGRVEEQVVPHPEAPPCCCRRGGAVVHESFPSNYYTRGSSFVLLLALVPLCGGEYFSFCFRLVSAEVVPVGRVAP</sequence>
<gene>
    <name evidence="2" type="ORF">Tc00.1047053507583.60</name>
</gene>
<comment type="caution">
    <text evidence="2">The sequence shown here is derived from an EMBL/GenBank/DDBJ whole genome shotgun (WGS) entry which is preliminary data.</text>
</comment>
<evidence type="ECO:0000313" key="2">
    <source>
        <dbReference type="EMBL" id="EAN84899.1"/>
    </source>
</evidence>